<comment type="caution">
    <text evidence="9">The sequence shown here is derived from an EMBL/GenBank/DDBJ whole genome shotgun (WGS) entry which is preliminary data.</text>
</comment>
<evidence type="ECO:0000256" key="7">
    <source>
        <dbReference type="ARBA" id="ARBA00023150"/>
    </source>
</evidence>
<organism evidence="9 10">
    <name type="scientific">Rheinheimera tilapiae</name>
    <dbReference type="NCBI Taxonomy" id="875043"/>
    <lineage>
        <taxon>Bacteria</taxon>
        <taxon>Pseudomonadati</taxon>
        <taxon>Pseudomonadota</taxon>
        <taxon>Gammaproteobacteria</taxon>
        <taxon>Chromatiales</taxon>
        <taxon>Chromatiaceae</taxon>
        <taxon>Rheinheimera</taxon>
    </lineage>
</organism>
<protein>
    <submittedName>
        <fullName evidence="9">Molybdenum cofactor guanylyltransferase</fullName>
        <ecNumber evidence="9">2.7.7.77</ecNumber>
    </submittedName>
</protein>
<evidence type="ECO:0000256" key="6">
    <source>
        <dbReference type="ARBA" id="ARBA00023134"/>
    </source>
</evidence>
<evidence type="ECO:0000259" key="8">
    <source>
        <dbReference type="Pfam" id="PF12804"/>
    </source>
</evidence>
<keyword evidence="2 9" id="KW-0808">Transferase</keyword>
<dbReference type="PANTHER" id="PTHR19136:SF81">
    <property type="entry name" value="MOLYBDENUM COFACTOR GUANYLYLTRANSFERASE"/>
    <property type="match status" value="1"/>
</dbReference>
<keyword evidence="1" id="KW-0963">Cytoplasm</keyword>
<proteinExistence type="predicted"/>
<dbReference type="RefSeq" id="WP_377240104.1">
    <property type="nucleotide sequence ID" value="NZ_JBHLXP010000001.1"/>
</dbReference>
<accession>A0ABV6BCA8</accession>
<keyword evidence="4" id="KW-0547">Nucleotide-binding</keyword>
<dbReference type="CDD" id="cd02503">
    <property type="entry name" value="MobA"/>
    <property type="match status" value="1"/>
</dbReference>
<dbReference type="SUPFAM" id="SSF53448">
    <property type="entry name" value="Nucleotide-diphospho-sugar transferases"/>
    <property type="match status" value="1"/>
</dbReference>
<sequence length="199" mass="21332">MPQITKPAFSVLVLSGGKSSRMGRDKALLQLDGQTLLERSKRLGEALGAQQVLVSRNEPGFIQDLVHDAGPMAGIAAALPHCLTDWLLVLPVDMPLLTPAALKPLFLSSCPAGSFIEAFPLPVLLGKTDELQQTLATTLSDPTAKRSLHQAWTKLGLRPLPLLAPFAFQNCNDPTSFASIHKLLSPDNARQLGVTHICS</sequence>
<dbReference type="Pfam" id="PF12804">
    <property type="entry name" value="NTP_transf_3"/>
    <property type="match status" value="1"/>
</dbReference>
<evidence type="ECO:0000313" key="9">
    <source>
        <dbReference type="EMBL" id="MFC0047138.1"/>
    </source>
</evidence>
<keyword evidence="9" id="KW-0548">Nucleotidyltransferase</keyword>
<dbReference type="InterPro" id="IPR013482">
    <property type="entry name" value="Molybde_CF_guanTrfase"/>
</dbReference>
<dbReference type="GO" id="GO:0061603">
    <property type="term" value="F:molybdenum cofactor guanylyltransferase activity"/>
    <property type="evidence" value="ECO:0007669"/>
    <property type="project" value="UniProtKB-EC"/>
</dbReference>
<evidence type="ECO:0000256" key="3">
    <source>
        <dbReference type="ARBA" id="ARBA00022723"/>
    </source>
</evidence>
<evidence type="ECO:0000313" key="10">
    <source>
        <dbReference type="Proteomes" id="UP001589813"/>
    </source>
</evidence>
<evidence type="ECO:0000256" key="1">
    <source>
        <dbReference type="ARBA" id="ARBA00022490"/>
    </source>
</evidence>
<reference evidence="9 10" key="1">
    <citation type="submission" date="2024-09" db="EMBL/GenBank/DDBJ databases">
        <authorList>
            <person name="Sun Q."/>
            <person name="Mori K."/>
        </authorList>
    </citation>
    <scope>NUCLEOTIDE SEQUENCE [LARGE SCALE GENOMIC DNA]</scope>
    <source>
        <strain evidence="9 10">KCTC 23315</strain>
    </source>
</reference>
<dbReference type="EC" id="2.7.7.77" evidence="9"/>
<evidence type="ECO:0000256" key="4">
    <source>
        <dbReference type="ARBA" id="ARBA00022741"/>
    </source>
</evidence>
<dbReference type="Proteomes" id="UP001589813">
    <property type="component" value="Unassembled WGS sequence"/>
</dbReference>
<dbReference type="PANTHER" id="PTHR19136">
    <property type="entry name" value="MOLYBDENUM COFACTOR GUANYLYLTRANSFERASE"/>
    <property type="match status" value="1"/>
</dbReference>
<gene>
    <name evidence="9" type="ORF">ACFFJP_02400</name>
</gene>
<keyword evidence="10" id="KW-1185">Reference proteome</keyword>
<dbReference type="EMBL" id="JBHLXP010000001">
    <property type="protein sequence ID" value="MFC0047138.1"/>
    <property type="molecule type" value="Genomic_DNA"/>
</dbReference>
<dbReference type="Gene3D" id="3.90.550.10">
    <property type="entry name" value="Spore Coat Polysaccharide Biosynthesis Protein SpsA, Chain A"/>
    <property type="match status" value="1"/>
</dbReference>
<name>A0ABV6BCA8_9GAMM</name>
<keyword evidence="7" id="KW-0501">Molybdenum cofactor biosynthesis</keyword>
<keyword evidence="6" id="KW-0342">GTP-binding</keyword>
<keyword evidence="5" id="KW-0460">Magnesium</keyword>
<keyword evidence="3" id="KW-0479">Metal-binding</keyword>
<evidence type="ECO:0000256" key="5">
    <source>
        <dbReference type="ARBA" id="ARBA00022842"/>
    </source>
</evidence>
<dbReference type="InterPro" id="IPR029044">
    <property type="entry name" value="Nucleotide-diphossugar_trans"/>
</dbReference>
<feature type="domain" description="MobA-like NTP transferase" evidence="8">
    <location>
        <begin position="11"/>
        <end position="106"/>
    </location>
</feature>
<dbReference type="InterPro" id="IPR025877">
    <property type="entry name" value="MobA-like_NTP_Trfase"/>
</dbReference>
<evidence type="ECO:0000256" key="2">
    <source>
        <dbReference type="ARBA" id="ARBA00022679"/>
    </source>
</evidence>